<dbReference type="SMART" id="SM00451">
    <property type="entry name" value="ZnF_U1"/>
    <property type="match status" value="1"/>
</dbReference>
<name>A0A914HB89_GLORO</name>
<evidence type="ECO:0000256" key="5">
    <source>
        <dbReference type="ARBA" id="ARBA00023125"/>
    </source>
</evidence>
<dbReference type="AlphaFoldDB" id="A0A914HB89"/>
<accession>A0A914HB89</accession>
<evidence type="ECO:0000256" key="1">
    <source>
        <dbReference type="ARBA" id="ARBA00004123"/>
    </source>
</evidence>
<keyword evidence="4" id="KW-0862">Zinc</keyword>
<dbReference type="GO" id="GO:0008270">
    <property type="term" value="F:zinc ion binding"/>
    <property type="evidence" value="ECO:0007669"/>
    <property type="project" value="UniProtKB-KW"/>
</dbReference>
<feature type="region of interest" description="Disordered" evidence="7">
    <location>
        <begin position="173"/>
        <end position="238"/>
    </location>
</feature>
<evidence type="ECO:0000256" key="4">
    <source>
        <dbReference type="ARBA" id="ARBA00022833"/>
    </source>
</evidence>
<keyword evidence="2" id="KW-0479">Metal-binding</keyword>
<evidence type="ECO:0000313" key="9">
    <source>
        <dbReference type="Proteomes" id="UP000887572"/>
    </source>
</evidence>
<evidence type="ECO:0000259" key="8">
    <source>
        <dbReference type="SMART" id="SM00451"/>
    </source>
</evidence>
<reference evidence="10" key="1">
    <citation type="submission" date="2022-11" db="UniProtKB">
        <authorList>
            <consortium name="WormBaseParasite"/>
        </authorList>
    </citation>
    <scope>IDENTIFICATION</scope>
</reference>
<dbReference type="PANTHER" id="PTHR45986:SF1">
    <property type="entry name" value="ZINC FINGER MATRIN-TYPE PROTEIN 2"/>
    <property type="match status" value="1"/>
</dbReference>
<dbReference type="InterPro" id="IPR040107">
    <property type="entry name" value="Snu23"/>
</dbReference>
<organism evidence="9 10">
    <name type="scientific">Globodera rostochiensis</name>
    <name type="common">Golden nematode worm</name>
    <name type="synonym">Heterodera rostochiensis</name>
    <dbReference type="NCBI Taxonomy" id="31243"/>
    <lineage>
        <taxon>Eukaryota</taxon>
        <taxon>Metazoa</taxon>
        <taxon>Ecdysozoa</taxon>
        <taxon>Nematoda</taxon>
        <taxon>Chromadorea</taxon>
        <taxon>Rhabditida</taxon>
        <taxon>Tylenchina</taxon>
        <taxon>Tylenchomorpha</taxon>
        <taxon>Tylenchoidea</taxon>
        <taxon>Heteroderidae</taxon>
        <taxon>Heteroderinae</taxon>
        <taxon>Globodera</taxon>
    </lineage>
</organism>
<protein>
    <submittedName>
        <fullName evidence="10">U1-type domain-containing protein</fullName>
    </submittedName>
</protein>
<feature type="domain" description="U1-type" evidence="8">
    <location>
        <begin position="127"/>
        <end position="161"/>
    </location>
</feature>
<sequence length="255" mass="29232">MGTEKNLEKIWASLSGRRACSFIIAAKTHVWCSNFYRKKYMASFTQKPPSSVKDHRRTWDRSEYAIKAQERVNVEREALDIKKGIKPAPKGPKVHREMLKPREFKVDLESKVGRQVVINKTTPSSETGGYYCNICDCVVKDSINFLDHINGKNHQRNLGFSMKVKKSTVDEVRERLSMKKAEKDSLSKEDGEERSRDLKEEEAKMADLKRMQRERQKESSRKRAAAAAPTADEEADAELMRVMGIGTFGTSKRKK</sequence>
<dbReference type="PANTHER" id="PTHR45986">
    <property type="entry name" value="ZINC FINGER MATRIN-TYPE PROTEIN 2"/>
    <property type="match status" value="1"/>
</dbReference>
<evidence type="ECO:0000256" key="3">
    <source>
        <dbReference type="ARBA" id="ARBA00022771"/>
    </source>
</evidence>
<keyword evidence="9" id="KW-1185">Reference proteome</keyword>
<evidence type="ECO:0000256" key="6">
    <source>
        <dbReference type="ARBA" id="ARBA00023242"/>
    </source>
</evidence>
<dbReference type="GO" id="GO:0000398">
    <property type="term" value="P:mRNA splicing, via spliceosome"/>
    <property type="evidence" value="ECO:0007669"/>
    <property type="project" value="InterPro"/>
</dbReference>
<evidence type="ECO:0000313" key="10">
    <source>
        <dbReference type="WBParaSite" id="Gr19_v10_g15507.t1"/>
    </source>
</evidence>
<proteinExistence type="predicted"/>
<dbReference type="WBParaSite" id="Gr19_v10_g15507.t1">
    <property type="protein sequence ID" value="Gr19_v10_g15507.t1"/>
    <property type="gene ID" value="Gr19_v10_g15507"/>
</dbReference>
<dbReference type="GO" id="GO:0005681">
    <property type="term" value="C:spliceosomal complex"/>
    <property type="evidence" value="ECO:0007669"/>
    <property type="project" value="InterPro"/>
</dbReference>
<evidence type="ECO:0000256" key="2">
    <source>
        <dbReference type="ARBA" id="ARBA00022723"/>
    </source>
</evidence>
<dbReference type="GO" id="GO:0046540">
    <property type="term" value="C:U4/U6 x U5 tri-snRNP complex"/>
    <property type="evidence" value="ECO:0007669"/>
    <property type="project" value="TreeGrafter"/>
</dbReference>
<evidence type="ECO:0000256" key="7">
    <source>
        <dbReference type="SAM" id="MobiDB-lite"/>
    </source>
</evidence>
<dbReference type="Gene3D" id="3.30.160.60">
    <property type="entry name" value="Classic Zinc Finger"/>
    <property type="match status" value="1"/>
</dbReference>
<dbReference type="Pfam" id="PF12171">
    <property type="entry name" value="zf-C2H2_jaz"/>
    <property type="match status" value="1"/>
</dbReference>
<keyword evidence="3" id="KW-0863">Zinc-finger</keyword>
<dbReference type="InterPro" id="IPR022755">
    <property type="entry name" value="Znf_C2H2_jaz"/>
</dbReference>
<dbReference type="SUPFAM" id="SSF57667">
    <property type="entry name" value="beta-beta-alpha zinc fingers"/>
    <property type="match status" value="1"/>
</dbReference>
<dbReference type="Proteomes" id="UP000887572">
    <property type="component" value="Unplaced"/>
</dbReference>
<dbReference type="InterPro" id="IPR036236">
    <property type="entry name" value="Znf_C2H2_sf"/>
</dbReference>
<keyword evidence="6" id="KW-0539">Nucleus</keyword>
<dbReference type="InterPro" id="IPR003604">
    <property type="entry name" value="Matrin/U1-like-C_Znf_C2H2"/>
</dbReference>
<comment type="subcellular location">
    <subcellularLocation>
        <location evidence="1">Nucleus</location>
    </subcellularLocation>
</comment>
<dbReference type="GO" id="GO:0003677">
    <property type="term" value="F:DNA binding"/>
    <property type="evidence" value="ECO:0007669"/>
    <property type="project" value="UniProtKB-KW"/>
</dbReference>
<feature type="compositionally biased region" description="Basic and acidic residues" evidence="7">
    <location>
        <begin position="173"/>
        <end position="221"/>
    </location>
</feature>
<keyword evidence="5" id="KW-0238">DNA-binding</keyword>
<dbReference type="FunFam" id="3.30.160.60:FF:000282">
    <property type="entry name" value="Zinc finger, matrin-type 2"/>
    <property type="match status" value="1"/>
</dbReference>